<reference evidence="1" key="1">
    <citation type="submission" date="2023-06" db="EMBL/GenBank/DDBJ databases">
        <title>Genome-scale phylogeny and comparative genomics of the fungal order Sordariales.</title>
        <authorList>
            <consortium name="Lawrence Berkeley National Laboratory"/>
            <person name="Hensen N."/>
            <person name="Bonometti L."/>
            <person name="Westerberg I."/>
            <person name="Brannstrom I.O."/>
            <person name="Guillou S."/>
            <person name="Cros-Aarteil S."/>
            <person name="Calhoun S."/>
            <person name="Haridas S."/>
            <person name="Kuo A."/>
            <person name="Mondo S."/>
            <person name="Pangilinan J."/>
            <person name="Riley R."/>
            <person name="LaButti K."/>
            <person name="Andreopoulos B."/>
            <person name="Lipzen A."/>
            <person name="Chen C."/>
            <person name="Yanf M."/>
            <person name="Daum C."/>
            <person name="Ng V."/>
            <person name="Clum A."/>
            <person name="Steindorff A."/>
            <person name="Ohm R."/>
            <person name="Martin F."/>
            <person name="Silar P."/>
            <person name="Natvig D."/>
            <person name="Lalanne C."/>
            <person name="Gautier V."/>
            <person name="Ament-velasquez S.L."/>
            <person name="Kruys A."/>
            <person name="Hutchinson M.I."/>
            <person name="Powell A.J."/>
            <person name="Barry K."/>
            <person name="Miller A.N."/>
            <person name="Grigoriev I.V."/>
            <person name="Debuchy R."/>
            <person name="Gladieux P."/>
            <person name="Thoren M.H."/>
            <person name="Johannesson H."/>
        </authorList>
    </citation>
    <scope>NUCLEOTIDE SEQUENCE</scope>
    <source>
        <strain evidence="1">SMH3187-1</strain>
    </source>
</reference>
<organism evidence="1 2">
    <name type="scientific">Schizothecium vesticola</name>
    <dbReference type="NCBI Taxonomy" id="314040"/>
    <lineage>
        <taxon>Eukaryota</taxon>
        <taxon>Fungi</taxon>
        <taxon>Dikarya</taxon>
        <taxon>Ascomycota</taxon>
        <taxon>Pezizomycotina</taxon>
        <taxon>Sordariomycetes</taxon>
        <taxon>Sordariomycetidae</taxon>
        <taxon>Sordariales</taxon>
        <taxon>Schizotheciaceae</taxon>
        <taxon>Schizothecium</taxon>
    </lineage>
</organism>
<keyword evidence="2" id="KW-1185">Reference proteome</keyword>
<name>A0AA40K808_9PEZI</name>
<evidence type="ECO:0000313" key="2">
    <source>
        <dbReference type="Proteomes" id="UP001172155"/>
    </source>
</evidence>
<dbReference type="EMBL" id="JAUKUD010000003">
    <property type="protein sequence ID" value="KAK0749399.1"/>
    <property type="molecule type" value="Genomic_DNA"/>
</dbReference>
<protein>
    <submittedName>
        <fullName evidence="1">Uncharacterized protein</fullName>
    </submittedName>
</protein>
<accession>A0AA40K808</accession>
<dbReference type="AlphaFoldDB" id="A0AA40K808"/>
<evidence type="ECO:0000313" key="1">
    <source>
        <dbReference type="EMBL" id="KAK0749399.1"/>
    </source>
</evidence>
<gene>
    <name evidence="1" type="ORF">B0T18DRAFT_104703</name>
</gene>
<comment type="caution">
    <text evidence="1">The sequence shown here is derived from an EMBL/GenBank/DDBJ whole genome shotgun (WGS) entry which is preliminary data.</text>
</comment>
<sequence>MPTQSRRFSTIVFQALSPRDLIRQTPLNVISAMPLLVQAYAPPPPPHVLVACRSGAAPGESVFFRLISQACDH</sequence>
<proteinExistence type="predicted"/>
<dbReference type="Proteomes" id="UP001172155">
    <property type="component" value="Unassembled WGS sequence"/>
</dbReference>